<proteinExistence type="predicted"/>
<gene>
    <name evidence="1" type="ORF">L1987_74651</name>
</gene>
<accession>A0ACB9A3X7</accession>
<evidence type="ECO:0000313" key="2">
    <source>
        <dbReference type="Proteomes" id="UP001056120"/>
    </source>
</evidence>
<dbReference type="EMBL" id="CM042042">
    <property type="protein sequence ID" value="KAI3704431.1"/>
    <property type="molecule type" value="Genomic_DNA"/>
</dbReference>
<dbReference type="Proteomes" id="UP001056120">
    <property type="component" value="Linkage Group LG25"/>
</dbReference>
<evidence type="ECO:0000313" key="1">
    <source>
        <dbReference type="EMBL" id="KAI3704431.1"/>
    </source>
</evidence>
<protein>
    <submittedName>
        <fullName evidence="1">Uncharacterized protein</fullName>
    </submittedName>
</protein>
<name>A0ACB9A3X7_9ASTR</name>
<organism evidence="1 2">
    <name type="scientific">Smallanthus sonchifolius</name>
    <dbReference type="NCBI Taxonomy" id="185202"/>
    <lineage>
        <taxon>Eukaryota</taxon>
        <taxon>Viridiplantae</taxon>
        <taxon>Streptophyta</taxon>
        <taxon>Embryophyta</taxon>
        <taxon>Tracheophyta</taxon>
        <taxon>Spermatophyta</taxon>
        <taxon>Magnoliopsida</taxon>
        <taxon>eudicotyledons</taxon>
        <taxon>Gunneridae</taxon>
        <taxon>Pentapetalae</taxon>
        <taxon>asterids</taxon>
        <taxon>campanulids</taxon>
        <taxon>Asterales</taxon>
        <taxon>Asteraceae</taxon>
        <taxon>Asteroideae</taxon>
        <taxon>Heliantheae alliance</taxon>
        <taxon>Millerieae</taxon>
        <taxon>Smallanthus</taxon>
    </lineage>
</organism>
<reference evidence="1 2" key="2">
    <citation type="journal article" date="2022" name="Mol. Ecol. Resour.">
        <title>The genomes of chicory, endive, great burdock and yacon provide insights into Asteraceae paleo-polyploidization history and plant inulin production.</title>
        <authorList>
            <person name="Fan W."/>
            <person name="Wang S."/>
            <person name="Wang H."/>
            <person name="Wang A."/>
            <person name="Jiang F."/>
            <person name="Liu H."/>
            <person name="Zhao H."/>
            <person name="Xu D."/>
            <person name="Zhang Y."/>
        </authorList>
    </citation>
    <scope>NUCLEOTIDE SEQUENCE [LARGE SCALE GENOMIC DNA]</scope>
    <source>
        <strain evidence="2">cv. Yunnan</strain>
        <tissue evidence="1">Leaves</tissue>
    </source>
</reference>
<keyword evidence="2" id="KW-1185">Reference proteome</keyword>
<comment type="caution">
    <text evidence="1">The sequence shown here is derived from an EMBL/GenBank/DDBJ whole genome shotgun (WGS) entry which is preliminary data.</text>
</comment>
<sequence>MDPHLIKEILTKIYDFQKPKISPFFKLISSGIVTYEGDKWAKHRKFINPAFHVEKLKNMVPAFHLSCSEMLGKWENLVWTNGSCELDVWPHLQTLTSDVISRNRIWK</sequence>
<reference evidence="2" key="1">
    <citation type="journal article" date="2022" name="Mol. Ecol. Resour.">
        <title>The genomes of chicory, endive, great burdock and yacon provide insights into Asteraceae palaeo-polyploidization history and plant inulin production.</title>
        <authorList>
            <person name="Fan W."/>
            <person name="Wang S."/>
            <person name="Wang H."/>
            <person name="Wang A."/>
            <person name="Jiang F."/>
            <person name="Liu H."/>
            <person name="Zhao H."/>
            <person name="Xu D."/>
            <person name="Zhang Y."/>
        </authorList>
    </citation>
    <scope>NUCLEOTIDE SEQUENCE [LARGE SCALE GENOMIC DNA]</scope>
    <source>
        <strain evidence="2">cv. Yunnan</strain>
    </source>
</reference>